<dbReference type="VEuPathDB" id="VectorBase:ASIS015351"/>
<dbReference type="EMBL" id="KE525342">
    <property type="protein sequence ID" value="KFB48826.1"/>
    <property type="molecule type" value="Genomic_DNA"/>
</dbReference>
<dbReference type="Pfam" id="PF01156">
    <property type="entry name" value="IU_nuc_hydro"/>
    <property type="match status" value="1"/>
</dbReference>
<dbReference type="Gene3D" id="3.90.245.10">
    <property type="entry name" value="Ribonucleoside hydrolase-like"/>
    <property type="match status" value="1"/>
</dbReference>
<gene>
    <name evidence="3" type="ORF">ZHAS_00016975</name>
</gene>
<dbReference type="InterPro" id="IPR036452">
    <property type="entry name" value="Ribo_hydro-like"/>
</dbReference>
<keyword evidence="5" id="KW-1185">Reference proteome</keyword>
<dbReference type="CDD" id="cd02649">
    <property type="entry name" value="nuc_hydro_CeIAG"/>
    <property type="match status" value="1"/>
</dbReference>
<dbReference type="InterPro" id="IPR001910">
    <property type="entry name" value="Inosine/uridine_hydrolase_dom"/>
</dbReference>
<dbReference type="InterPro" id="IPR052775">
    <property type="entry name" value="IUN_hydrolase"/>
</dbReference>
<dbReference type="Proteomes" id="UP000030765">
    <property type="component" value="Unassembled WGS sequence"/>
</dbReference>
<dbReference type="PANTHER" id="PTHR46190">
    <property type="entry name" value="SI:CH211-201H21.5-RELATED"/>
    <property type="match status" value="1"/>
</dbReference>
<dbReference type="EnsemblMetazoa" id="ASIC016975-RA">
    <property type="protein sequence ID" value="ASIC016975-PA"/>
    <property type="gene ID" value="ASIC016975"/>
</dbReference>
<dbReference type="GO" id="GO:0016799">
    <property type="term" value="F:hydrolase activity, hydrolyzing N-glycosyl compounds"/>
    <property type="evidence" value="ECO:0007669"/>
    <property type="project" value="InterPro"/>
</dbReference>
<name>A0A084WF32_ANOSI</name>
<dbReference type="EMBL" id="ATLV01023288">
    <property type="status" value="NOT_ANNOTATED_CDS"/>
    <property type="molecule type" value="Genomic_DNA"/>
</dbReference>
<comment type="similarity">
    <text evidence="1">Belongs to the IUNH family.</text>
</comment>
<feature type="domain" description="Inosine/uridine-preferring nucleoside hydrolase" evidence="2">
    <location>
        <begin position="10"/>
        <end position="324"/>
    </location>
</feature>
<dbReference type="STRING" id="74873.A0A084WF32"/>
<dbReference type="OrthoDB" id="432381at2759"/>
<dbReference type="PANTHER" id="PTHR46190:SF1">
    <property type="entry name" value="SI:CH211-201H21.5"/>
    <property type="match status" value="1"/>
</dbReference>
<evidence type="ECO:0000259" key="2">
    <source>
        <dbReference type="Pfam" id="PF01156"/>
    </source>
</evidence>
<accession>A0A084WF32</accession>
<dbReference type="VEuPathDB" id="VectorBase:ASIC016975"/>
<dbReference type="SUPFAM" id="SSF53590">
    <property type="entry name" value="Nucleoside hydrolase"/>
    <property type="match status" value="1"/>
</dbReference>
<sequence>MSQMENRRKVIIDLDAGTDDAWALLILLRGEQRFGYEVIAITCVHGNTNVDDVTVNVLRVLTAIGRTDIPVFKGAREPFITSPVPRTSYFHGVNGFGDIAFEQQIDLGLLKPGHAAPELYRLLAAHGGRVALIFVGPLTNLALCIKLHPEVLELLGADGLYVMGGNRHGVGNATRSAEFNFYADPEAAHIVFQRVPPTCPITVLPWETCLTQAPALPMAWRLDVLGGGPNVNEAVRMLNVIERKLYGDRPNWMPCDAFLVAAFVDPSIVERSEWFHVEIELHGAITRGQMVLDHLKARNTAKPENGEPKENVRIIDRINDESFRQLCQMAAL</sequence>
<protein>
    <submittedName>
        <fullName evidence="4">IU_nuc_hydro domain-containing protein</fullName>
    </submittedName>
</protein>
<reference evidence="3 5" key="1">
    <citation type="journal article" date="2014" name="BMC Genomics">
        <title>Genome sequence of Anopheles sinensis provides insight into genetics basis of mosquito competence for malaria parasites.</title>
        <authorList>
            <person name="Zhou D."/>
            <person name="Zhang D."/>
            <person name="Ding G."/>
            <person name="Shi L."/>
            <person name="Hou Q."/>
            <person name="Ye Y."/>
            <person name="Xu Y."/>
            <person name="Zhou H."/>
            <person name="Xiong C."/>
            <person name="Li S."/>
            <person name="Yu J."/>
            <person name="Hong S."/>
            <person name="Yu X."/>
            <person name="Zou P."/>
            <person name="Chen C."/>
            <person name="Chang X."/>
            <person name="Wang W."/>
            <person name="Lv Y."/>
            <person name="Sun Y."/>
            <person name="Ma L."/>
            <person name="Shen B."/>
            <person name="Zhu C."/>
        </authorList>
    </citation>
    <scope>NUCLEOTIDE SEQUENCE [LARGE SCALE GENOMIC DNA]</scope>
</reference>
<proteinExistence type="inferred from homology"/>
<reference evidence="4" key="2">
    <citation type="submission" date="2020-05" db="UniProtKB">
        <authorList>
            <consortium name="EnsemblMetazoa"/>
        </authorList>
    </citation>
    <scope>IDENTIFICATION</scope>
</reference>
<evidence type="ECO:0000313" key="4">
    <source>
        <dbReference type="EnsemblMetazoa" id="ASIC016975-PA"/>
    </source>
</evidence>
<dbReference type="AlphaFoldDB" id="A0A084WF32"/>
<organism evidence="3">
    <name type="scientific">Anopheles sinensis</name>
    <name type="common">Mosquito</name>
    <dbReference type="NCBI Taxonomy" id="74873"/>
    <lineage>
        <taxon>Eukaryota</taxon>
        <taxon>Metazoa</taxon>
        <taxon>Ecdysozoa</taxon>
        <taxon>Arthropoda</taxon>
        <taxon>Hexapoda</taxon>
        <taxon>Insecta</taxon>
        <taxon>Pterygota</taxon>
        <taxon>Neoptera</taxon>
        <taxon>Endopterygota</taxon>
        <taxon>Diptera</taxon>
        <taxon>Nematocera</taxon>
        <taxon>Culicoidea</taxon>
        <taxon>Culicidae</taxon>
        <taxon>Anophelinae</taxon>
        <taxon>Anopheles</taxon>
    </lineage>
</organism>
<evidence type="ECO:0000313" key="5">
    <source>
        <dbReference type="Proteomes" id="UP000030765"/>
    </source>
</evidence>
<evidence type="ECO:0000313" key="3">
    <source>
        <dbReference type="EMBL" id="KFB48826.1"/>
    </source>
</evidence>
<dbReference type="OMA" id="REYYATV"/>
<evidence type="ECO:0000256" key="1">
    <source>
        <dbReference type="ARBA" id="ARBA00009176"/>
    </source>
</evidence>